<gene>
    <name evidence="1" type="primary">ubiJ</name>
    <name evidence="4" type="ORF">BVER_02541c</name>
</gene>
<dbReference type="Pfam" id="PF02036">
    <property type="entry name" value="SCP2"/>
    <property type="match status" value="1"/>
</dbReference>
<organism evidence="4 5">
    <name type="scientific">Candidatus Burkholderia verschuerenii</name>
    <dbReference type="NCBI Taxonomy" id="242163"/>
    <lineage>
        <taxon>Bacteria</taxon>
        <taxon>Pseudomonadati</taxon>
        <taxon>Pseudomonadota</taxon>
        <taxon>Betaproteobacteria</taxon>
        <taxon>Burkholderiales</taxon>
        <taxon>Burkholderiaceae</taxon>
        <taxon>Burkholderia</taxon>
    </lineage>
</organism>
<comment type="pathway">
    <text evidence="1">Cofactor biosynthesis; ubiquinone biosynthesis.</text>
</comment>
<dbReference type="InterPro" id="IPR038989">
    <property type="entry name" value="UbiJ"/>
</dbReference>
<comment type="caution">
    <text evidence="4">The sequence shown here is derived from an EMBL/GenBank/DDBJ whole genome shotgun (WGS) entry which is preliminary data.</text>
</comment>
<evidence type="ECO:0000313" key="5">
    <source>
        <dbReference type="Proteomes" id="UP000036959"/>
    </source>
</evidence>
<reference evidence="5" key="1">
    <citation type="submission" date="2015-06" db="EMBL/GenBank/DDBJ databases">
        <title>Comparative genomics of Burkholderia leaf nodule symbionts.</title>
        <authorList>
            <person name="Carlier A."/>
            <person name="Eberl L."/>
            <person name="Pinto-Carbo M."/>
        </authorList>
    </citation>
    <scope>NUCLEOTIDE SEQUENCE [LARGE SCALE GENOMIC DNA]</scope>
    <source>
        <strain evidence="5">UZHbot4</strain>
    </source>
</reference>
<dbReference type="Proteomes" id="UP000036959">
    <property type="component" value="Unassembled WGS sequence"/>
</dbReference>
<sequence>MRGFFYFFISQPMINADESARPVANPALKTASSAFAAAVNHLLVREPWALERVKPYAGKCVKLTCAPVHIALVVQPDGLFAATSDAEASRFDVTIAVPLDALPAFLQGGQGAVMKHVRIEGDAEFAQTLAKLAEHLRWDPEEDLARVIGDAPAHRVGRIARAVQDQAQRTGRNLLDTFAEYFLDESPQLVRRSALDGFNAELSKARDALARVEKRIERIEQRQPDRGASARNGGESKRDSRE</sequence>
<evidence type="ECO:0000259" key="3">
    <source>
        <dbReference type="Pfam" id="PF02036"/>
    </source>
</evidence>
<dbReference type="AlphaFoldDB" id="A0A0L0M4D7"/>
<dbReference type="UniPathway" id="UPA00232"/>
<comment type="subcellular location">
    <subcellularLocation>
        <location evidence="1">Cytoplasm</location>
    </subcellularLocation>
</comment>
<name>A0A0L0M4D7_9BURK</name>
<evidence type="ECO:0000313" key="4">
    <source>
        <dbReference type="EMBL" id="KND57146.1"/>
    </source>
</evidence>
<feature type="domain" description="SCP2" evidence="3">
    <location>
        <begin position="40"/>
        <end position="133"/>
    </location>
</feature>
<proteinExistence type="inferred from homology"/>
<dbReference type="GO" id="GO:0006744">
    <property type="term" value="P:ubiquinone biosynthetic process"/>
    <property type="evidence" value="ECO:0007669"/>
    <property type="project" value="UniProtKB-UniRule"/>
</dbReference>
<protein>
    <recommendedName>
        <fullName evidence="1">Ubiquinone biosynthesis accessory factor UbiJ</fullName>
    </recommendedName>
</protein>
<evidence type="ECO:0000256" key="1">
    <source>
        <dbReference type="HAMAP-Rule" id="MF_02215"/>
    </source>
</evidence>
<comment type="function">
    <text evidence="1">Required for ubiquinone (coenzyme Q) biosynthesis. Binds hydrophobic ubiquinone biosynthetic intermediates via its SCP2 domain and is essential for the stability of the Ubi complex. May constitute a docking platform where Ubi enzymes assemble and access their SCP2-bound polyprenyl substrates.</text>
</comment>
<dbReference type="PANTHER" id="PTHR38693:SF1">
    <property type="entry name" value="UBIQUINONE BIOSYNTHESIS ACCESSORY FACTOR UBIJ"/>
    <property type="match status" value="1"/>
</dbReference>
<dbReference type="PATRIC" id="fig|242163.4.peg.3869"/>
<dbReference type="HAMAP" id="MF_02215">
    <property type="entry name" value="UbiJ"/>
    <property type="match status" value="1"/>
</dbReference>
<accession>A0A0L0M4D7</accession>
<evidence type="ECO:0000256" key="2">
    <source>
        <dbReference type="SAM" id="MobiDB-lite"/>
    </source>
</evidence>
<comment type="similarity">
    <text evidence="1">Belongs to the UbiJ family.</text>
</comment>
<keyword evidence="1" id="KW-0831">Ubiquinone biosynthesis</keyword>
<keyword evidence="5" id="KW-1185">Reference proteome</keyword>
<dbReference type="InterPro" id="IPR003033">
    <property type="entry name" value="SCP2_sterol-bd_dom"/>
</dbReference>
<dbReference type="EMBL" id="LFJJ01000275">
    <property type="protein sequence ID" value="KND57146.1"/>
    <property type="molecule type" value="Genomic_DNA"/>
</dbReference>
<keyword evidence="1" id="KW-0963">Cytoplasm</keyword>
<dbReference type="GO" id="GO:0005737">
    <property type="term" value="C:cytoplasm"/>
    <property type="evidence" value="ECO:0007669"/>
    <property type="project" value="UniProtKB-SubCell"/>
</dbReference>
<feature type="region of interest" description="Disordered" evidence="2">
    <location>
        <begin position="218"/>
        <end position="242"/>
    </location>
</feature>
<dbReference type="PANTHER" id="PTHR38693">
    <property type="entry name" value="UBIQUINONE BIOSYNTHESIS PROTEIN UBIJ"/>
    <property type="match status" value="1"/>
</dbReference>